<dbReference type="Gene3D" id="2.70.70.10">
    <property type="entry name" value="Glucose Permease (Domain IIA)"/>
    <property type="match status" value="1"/>
</dbReference>
<dbReference type="EMBL" id="CP151657">
    <property type="protein sequence ID" value="WZP14522.1"/>
    <property type="molecule type" value="Genomic_DNA"/>
</dbReference>
<dbReference type="PANTHER" id="PTHR21666">
    <property type="entry name" value="PEPTIDASE-RELATED"/>
    <property type="match status" value="1"/>
</dbReference>
<evidence type="ECO:0000256" key="1">
    <source>
        <dbReference type="ARBA" id="ARBA00022729"/>
    </source>
</evidence>
<dbReference type="SUPFAM" id="SSF51261">
    <property type="entry name" value="Duplicated hybrid motif"/>
    <property type="match status" value="1"/>
</dbReference>
<evidence type="ECO:0000313" key="4">
    <source>
        <dbReference type="Proteomes" id="UP001448858"/>
    </source>
</evidence>
<feature type="domain" description="M23ase beta-sheet core" evidence="2">
    <location>
        <begin position="87"/>
        <end position="184"/>
    </location>
</feature>
<protein>
    <submittedName>
        <fullName evidence="3">M23 family metallopeptidase</fullName>
        <ecNumber evidence="3">3.4.-.-</ecNumber>
    </submittedName>
</protein>
<dbReference type="RefSeq" id="WP_342022175.1">
    <property type="nucleotide sequence ID" value="NZ_CP151657.1"/>
</dbReference>
<evidence type="ECO:0000259" key="2">
    <source>
        <dbReference type="Pfam" id="PF01551"/>
    </source>
</evidence>
<keyword evidence="1" id="KW-0732">Signal</keyword>
<gene>
    <name evidence="3" type="ORF">AAE021_09905</name>
</gene>
<reference evidence="3 4" key="1">
    <citation type="submission" date="2024-04" db="EMBL/GenBank/DDBJ databases">
        <title>Arthrobacter sp. from Plains bison fecal sample.</title>
        <authorList>
            <person name="Ruzzini A."/>
        </authorList>
    </citation>
    <scope>NUCLEOTIDE SEQUENCE [LARGE SCALE GENOMIC DNA]</scope>
    <source>
        <strain evidence="3 4">EINP1</strain>
    </source>
</reference>
<dbReference type="Pfam" id="PF01551">
    <property type="entry name" value="Peptidase_M23"/>
    <property type="match status" value="1"/>
</dbReference>
<name>A0ABZ2ZW93_9MICC</name>
<accession>A0ABZ2ZW93</accession>
<dbReference type="InterPro" id="IPR050570">
    <property type="entry name" value="Cell_wall_metabolism_enzyme"/>
</dbReference>
<keyword evidence="4" id="KW-1185">Reference proteome</keyword>
<dbReference type="PANTHER" id="PTHR21666:SF289">
    <property type="entry name" value="L-ALA--D-GLU ENDOPEPTIDASE"/>
    <property type="match status" value="1"/>
</dbReference>
<dbReference type="InterPro" id="IPR016047">
    <property type="entry name" value="M23ase_b-sheet_dom"/>
</dbReference>
<sequence length="200" mass="21031">MKPTTPRPPRARRHRLLPLGWAGLLAAMFLGVTVPAVGWNEGTGANAAPGAGTASAGSYEPEWSWPLSPEPVVLRTFEAPPQRWLAGHRGVDLAAAPGTPVLSPAAGTVSFTGWVVNRPVLTVDLGDGLLASFEPVLAEKSTGDAVAEGEVLGRLAGPETAVPGHCAASCLHWGVRLNRDYVNPLNYVTDRRPSVLLPLR</sequence>
<dbReference type="Proteomes" id="UP001448858">
    <property type="component" value="Chromosome"/>
</dbReference>
<dbReference type="GO" id="GO:0016787">
    <property type="term" value="F:hydrolase activity"/>
    <property type="evidence" value="ECO:0007669"/>
    <property type="project" value="UniProtKB-KW"/>
</dbReference>
<dbReference type="InterPro" id="IPR011055">
    <property type="entry name" value="Dup_hybrid_motif"/>
</dbReference>
<dbReference type="EC" id="3.4.-.-" evidence="3"/>
<organism evidence="3 4">
    <name type="scientific">Arthrobacter citreus</name>
    <dbReference type="NCBI Taxonomy" id="1670"/>
    <lineage>
        <taxon>Bacteria</taxon>
        <taxon>Bacillati</taxon>
        <taxon>Actinomycetota</taxon>
        <taxon>Actinomycetes</taxon>
        <taxon>Micrococcales</taxon>
        <taxon>Micrococcaceae</taxon>
        <taxon>Arthrobacter</taxon>
    </lineage>
</organism>
<evidence type="ECO:0000313" key="3">
    <source>
        <dbReference type="EMBL" id="WZP14522.1"/>
    </source>
</evidence>
<dbReference type="CDD" id="cd12797">
    <property type="entry name" value="M23_peptidase"/>
    <property type="match status" value="1"/>
</dbReference>
<keyword evidence="3" id="KW-0378">Hydrolase</keyword>
<proteinExistence type="predicted"/>